<dbReference type="InterPro" id="IPR000719">
    <property type="entry name" value="Prot_kinase_dom"/>
</dbReference>
<dbReference type="Proteomes" id="UP001500016">
    <property type="component" value="Unassembled WGS sequence"/>
</dbReference>
<feature type="binding site" evidence="7">
    <location>
        <position position="43"/>
    </location>
    <ligand>
        <name>ATP</name>
        <dbReference type="ChEBI" id="CHEBI:30616"/>
    </ligand>
</feature>
<evidence type="ECO:0000256" key="8">
    <source>
        <dbReference type="SAM" id="MobiDB-lite"/>
    </source>
</evidence>
<dbReference type="PROSITE" id="PS00108">
    <property type="entry name" value="PROTEIN_KINASE_ST"/>
    <property type="match status" value="1"/>
</dbReference>
<evidence type="ECO:0000256" key="1">
    <source>
        <dbReference type="ARBA" id="ARBA00012513"/>
    </source>
</evidence>
<dbReference type="Gene3D" id="3.30.200.20">
    <property type="entry name" value="Phosphorylase Kinase, domain 1"/>
    <property type="match status" value="1"/>
</dbReference>
<keyword evidence="9" id="KW-0812">Transmembrane</keyword>
<keyword evidence="12" id="KW-1185">Reference proteome</keyword>
<keyword evidence="3" id="KW-0808">Transferase</keyword>
<evidence type="ECO:0000256" key="7">
    <source>
        <dbReference type="PROSITE-ProRule" id="PRU10141"/>
    </source>
</evidence>
<gene>
    <name evidence="11" type="ORF">GCM10009801_29970</name>
</gene>
<organism evidence="11 12">
    <name type="scientific">Streptomyces albiaxialis</name>
    <dbReference type="NCBI Taxonomy" id="329523"/>
    <lineage>
        <taxon>Bacteria</taxon>
        <taxon>Bacillati</taxon>
        <taxon>Actinomycetota</taxon>
        <taxon>Actinomycetes</taxon>
        <taxon>Kitasatosporales</taxon>
        <taxon>Streptomycetaceae</taxon>
        <taxon>Streptomyces</taxon>
    </lineage>
</organism>
<dbReference type="PANTHER" id="PTHR43289">
    <property type="entry name" value="MITOGEN-ACTIVATED PROTEIN KINASE KINASE KINASE 20-RELATED"/>
    <property type="match status" value="1"/>
</dbReference>
<keyword evidence="9" id="KW-0472">Membrane</keyword>
<evidence type="ECO:0000256" key="6">
    <source>
        <dbReference type="ARBA" id="ARBA00022840"/>
    </source>
</evidence>
<name>A0ABN2VYH9_9ACTN</name>
<dbReference type="Gene3D" id="1.10.510.10">
    <property type="entry name" value="Transferase(Phosphotransferase) domain 1"/>
    <property type="match status" value="1"/>
</dbReference>
<evidence type="ECO:0000256" key="3">
    <source>
        <dbReference type="ARBA" id="ARBA00022679"/>
    </source>
</evidence>
<protein>
    <recommendedName>
        <fullName evidence="1">non-specific serine/threonine protein kinase</fullName>
        <ecNumber evidence="1">2.7.11.1</ecNumber>
    </recommendedName>
</protein>
<sequence>MAVHGENALIAGRYRVGERLGRGGMGTVWRATDEVLGRQVAVKELHLGEELSEDERRRLRQRTLREARAVAQLGHPNILVLHDVVEQDGRPWIVMELVEGRSLAERIAADGPLEPREAARIGLALLAALRAAHGRGVQHRDIKPANVLLEAESGRTVLTDFGIARVSGLTTISETGSLFGSPEYMAPERMSGERAGPEADLWSLGVLLCAAVEGETPFHRESLTSVVHAVAMEEIRFPRSAGPLLPAVRGLLVRGVAARTGTDEAERMLRAVVDGEPAPAPAAPVVAARPVAPRDEAPARRGKRTPLLLAAVLVAALAGGGVAAGVVLSSRDGTDGADGTNRAEGSAASDSASESASASRTDGEKAKEDDSAAPSGTSPEETEKLLPAPGGYRTVDDPLGFRMAVPQGFTRSHEPPRVFYYSPGKRFRIGIHIQDQHAGGSIGAMRAAHKEAPDRYPGYRDAEVSPREHGGFPGARWEFTWNGERSDGGPRHTFDQSWDENGKMYDVWVSSPLPEVSRGERYFDTALKSFVRTRPR</sequence>
<reference evidence="11 12" key="1">
    <citation type="journal article" date="2019" name="Int. J. Syst. Evol. Microbiol.">
        <title>The Global Catalogue of Microorganisms (GCM) 10K type strain sequencing project: providing services to taxonomists for standard genome sequencing and annotation.</title>
        <authorList>
            <consortium name="The Broad Institute Genomics Platform"/>
            <consortium name="The Broad Institute Genome Sequencing Center for Infectious Disease"/>
            <person name="Wu L."/>
            <person name="Ma J."/>
        </authorList>
    </citation>
    <scope>NUCLEOTIDE SEQUENCE [LARGE SCALE GENOMIC DNA]</scope>
    <source>
        <strain evidence="11 12">JCM 15478</strain>
    </source>
</reference>
<comment type="caution">
    <text evidence="11">The sequence shown here is derived from an EMBL/GenBank/DDBJ whole genome shotgun (WGS) entry which is preliminary data.</text>
</comment>
<keyword evidence="2" id="KW-0723">Serine/threonine-protein kinase</keyword>
<dbReference type="SMART" id="SM00220">
    <property type="entry name" value="S_TKc"/>
    <property type="match status" value="1"/>
</dbReference>
<evidence type="ECO:0000256" key="2">
    <source>
        <dbReference type="ARBA" id="ARBA00022527"/>
    </source>
</evidence>
<keyword evidence="5" id="KW-0418">Kinase</keyword>
<dbReference type="SUPFAM" id="SSF56112">
    <property type="entry name" value="Protein kinase-like (PK-like)"/>
    <property type="match status" value="1"/>
</dbReference>
<dbReference type="PROSITE" id="PS50011">
    <property type="entry name" value="PROTEIN_KINASE_DOM"/>
    <property type="match status" value="1"/>
</dbReference>
<feature type="domain" description="Protein kinase" evidence="10">
    <location>
        <begin position="14"/>
        <end position="292"/>
    </location>
</feature>
<evidence type="ECO:0000256" key="5">
    <source>
        <dbReference type="ARBA" id="ARBA00022777"/>
    </source>
</evidence>
<evidence type="ECO:0000256" key="4">
    <source>
        <dbReference type="ARBA" id="ARBA00022741"/>
    </source>
</evidence>
<evidence type="ECO:0000313" key="11">
    <source>
        <dbReference type="EMBL" id="GAA2075362.1"/>
    </source>
</evidence>
<feature type="transmembrane region" description="Helical" evidence="9">
    <location>
        <begin position="307"/>
        <end position="328"/>
    </location>
</feature>
<feature type="region of interest" description="Disordered" evidence="8">
    <location>
        <begin position="330"/>
        <end position="399"/>
    </location>
</feature>
<dbReference type="PROSITE" id="PS00107">
    <property type="entry name" value="PROTEIN_KINASE_ATP"/>
    <property type="match status" value="1"/>
</dbReference>
<dbReference type="EMBL" id="BAAAPE010000007">
    <property type="protein sequence ID" value="GAA2075362.1"/>
    <property type="molecule type" value="Genomic_DNA"/>
</dbReference>
<feature type="compositionally biased region" description="Low complexity" evidence="8">
    <location>
        <begin position="277"/>
        <end position="291"/>
    </location>
</feature>
<dbReference type="InterPro" id="IPR017441">
    <property type="entry name" value="Protein_kinase_ATP_BS"/>
</dbReference>
<accession>A0ABN2VYH9</accession>
<keyword evidence="4 7" id="KW-0547">Nucleotide-binding</keyword>
<evidence type="ECO:0000313" key="12">
    <source>
        <dbReference type="Proteomes" id="UP001500016"/>
    </source>
</evidence>
<dbReference type="Pfam" id="PF00069">
    <property type="entry name" value="Pkinase"/>
    <property type="match status" value="1"/>
</dbReference>
<feature type="compositionally biased region" description="Basic and acidic residues" evidence="8">
    <location>
        <begin position="361"/>
        <end position="370"/>
    </location>
</feature>
<keyword evidence="9" id="KW-1133">Transmembrane helix</keyword>
<dbReference type="InterPro" id="IPR011009">
    <property type="entry name" value="Kinase-like_dom_sf"/>
</dbReference>
<feature type="region of interest" description="Disordered" evidence="8">
    <location>
        <begin position="277"/>
        <end position="300"/>
    </location>
</feature>
<dbReference type="CDD" id="cd14014">
    <property type="entry name" value="STKc_PknB_like"/>
    <property type="match status" value="1"/>
</dbReference>
<dbReference type="RefSeq" id="WP_344528025.1">
    <property type="nucleotide sequence ID" value="NZ_BAAAPE010000007.1"/>
</dbReference>
<dbReference type="PANTHER" id="PTHR43289:SF6">
    <property type="entry name" value="SERINE_THREONINE-PROTEIN KINASE NEKL-3"/>
    <property type="match status" value="1"/>
</dbReference>
<dbReference type="EC" id="2.7.11.1" evidence="1"/>
<proteinExistence type="predicted"/>
<dbReference type="InterPro" id="IPR008271">
    <property type="entry name" value="Ser/Thr_kinase_AS"/>
</dbReference>
<keyword evidence="6 7" id="KW-0067">ATP-binding</keyword>
<feature type="compositionally biased region" description="Low complexity" evidence="8">
    <location>
        <begin position="343"/>
        <end position="359"/>
    </location>
</feature>
<evidence type="ECO:0000256" key="9">
    <source>
        <dbReference type="SAM" id="Phobius"/>
    </source>
</evidence>
<evidence type="ECO:0000259" key="10">
    <source>
        <dbReference type="PROSITE" id="PS50011"/>
    </source>
</evidence>